<dbReference type="HOGENOM" id="CLU_2369472_0_0_9"/>
<evidence type="ECO:0000313" key="2">
    <source>
        <dbReference type="EMBL" id="CEA05819.1"/>
    </source>
</evidence>
<accession>A0A078MHS1</accession>
<evidence type="ECO:0000259" key="1">
    <source>
        <dbReference type="Pfam" id="PF20038"/>
    </source>
</evidence>
<dbReference type="EMBL" id="LN483079">
    <property type="protein sequence ID" value="CEA05819.1"/>
    <property type="molecule type" value="Genomic_DNA"/>
</dbReference>
<dbReference type="InterPro" id="IPR045403">
    <property type="entry name" value="HTH_59_Firmicutes_type"/>
</dbReference>
<dbReference type="PATRIC" id="fig|1461583.4.peg.2559"/>
<gene>
    <name evidence="2" type="ORF">BN1050_02667</name>
</gene>
<dbReference type="AlphaFoldDB" id="A0A078MHS1"/>
<name>A0A078MHS1_9BACL</name>
<sequence>MKTALIVMSAQRITKEGITQIKEMEINKMKKYSIDEIFTMSEAAERYGINIDTIKSRVRTSSARPERFDSWLELGIIRKSGKTWLLTDDFMKQFE</sequence>
<dbReference type="Pfam" id="PF20038">
    <property type="entry name" value="HTH_59"/>
    <property type="match status" value="1"/>
</dbReference>
<protein>
    <recommendedName>
        <fullName evidence="1">Helix-turn-helix domain-containing protein</fullName>
    </recommendedName>
</protein>
<reference evidence="2" key="1">
    <citation type="submission" date="2014-07" db="EMBL/GenBank/DDBJ databases">
        <authorList>
            <person name="Urmite Genomes Urmite Genomes"/>
        </authorList>
    </citation>
    <scope>NUCLEOTIDE SEQUENCE</scope>
    <source>
        <strain evidence="2">13S34_air</strain>
    </source>
</reference>
<organism evidence="2">
    <name type="scientific">Metalysinibacillus saudimassiliensis</name>
    <dbReference type="NCBI Taxonomy" id="1461583"/>
    <lineage>
        <taxon>Bacteria</taxon>
        <taxon>Bacillati</taxon>
        <taxon>Bacillota</taxon>
        <taxon>Bacilli</taxon>
        <taxon>Bacillales</taxon>
        <taxon>Caryophanaceae</taxon>
        <taxon>Metalysinibacillus</taxon>
    </lineage>
</organism>
<feature type="domain" description="Helix-turn-helix" evidence="1">
    <location>
        <begin position="29"/>
        <end position="92"/>
    </location>
</feature>
<proteinExistence type="predicted"/>